<dbReference type="SUPFAM" id="SSF82714">
    <property type="entry name" value="Multidrug efflux transporter AcrB TolC docking domain, DN and DC subdomains"/>
    <property type="match status" value="1"/>
</dbReference>
<dbReference type="SUPFAM" id="SSF82866">
    <property type="entry name" value="Multidrug efflux transporter AcrB transmembrane domain"/>
    <property type="match status" value="2"/>
</dbReference>
<dbReference type="STRING" id="512399.A8709_26715"/>
<feature type="transmembrane region" description="Helical" evidence="1">
    <location>
        <begin position="958"/>
        <end position="975"/>
    </location>
</feature>
<keyword evidence="3" id="KW-1185">Reference proteome</keyword>
<proteinExistence type="predicted"/>
<keyword evidence="1" id="KW-0812">Transmembrane</keyword>
<dbReference type="RefSeq" id="WP_065853256.1">
    <property type="nucleotide sequence ID" value="NZ_LYPC01000020.1"/>
</dbReference>
<evidence type="ECO:0000313" key="3">
    <source>
        <dbReference type="Proteomes" id="UP000093309"/>
    </source>
</evidence>
<dbReference type="InterPro" id="IPR027463">
    <property type="entry name" value="AcrB_DN_DC_subdom"/>
</dbReference>
<dbReference type="PANTHER" id="PTHR32063">
    <property type="match status" value="1"/>
</dbReference>
<feature type="transmembrane region" description="Helical" evidence="1">
    <location>
        <begin position="436"/>
        <end position="458"/>
    </location>
</feature>
<dbReference type="PRINTS" id="PR00702">
    <property type="entry name" value="ACRIFLAVINRP"/>
</dbReference>
<dbReference type="Gene3D" id="3.30.2090.10">
    <property type="entry name" value="Multidrug efflux transporter AcrB TolC docking domain, DN and DC subdomains"/>
    <property type="match status" value="2"/>
</dbReference>
<keyword evidence="1" id="KW-1133">Transmembrane helix</keyword>
<name>A0A1C1A1L6_9BACL</name>
<feature type="transmembrane region" description="Helical" evidence="1">
    <location>
        <begin position="858"/>
        <end position="877"/>
    </location>
</feature>
<reference evidence="3" key="1">
    <citation type="submission" date="2016-05" db="EMBL/GenBank/DDBJ databases">
        <title>Paenibacillus oryzae. sp. nov., isolated from the rice root.</title>
        <authorList>
            <person name="Zhang J."/>
            <person name="Zhang X."/>
        </authorList>
    </citation>
    <scope>NUCLEOTIDE SEQUENCE [LARGE SCALE GENOMIC DNA]</scope>
    <source>
        <strain evidence="3">KCTC13222</strain>
    </source>
</reference>
<feature type="transmembrane region" description="Helical" evidence="1">
    <location>
        <begin position="464"/>
        <end position="489"/>
    </location>
</feature>
<keyword evidence="1" id="KW-0472">Membrane</keyword>
<protein>
    <submittedName>
        <fullName evidence="2">Acriflavine resistance protein B</fullName>
    </submittedName>
</protein>
<gene>
    <name evidence="2" type="ORF">A8709_26715</name>
</gene>
<dbReference type="AlphaFoldDB" id="A0A1C1A1L6"/>
<organism evidence="2 3">
    <name type="scientific">Paenibacillus pectinilyticus</name>
    <dbReference type="NCBI Taxonomy" id="512399"/>
    <lineage>
        <taxon>Bacteria</taxon>
        <taxon>Bacillati</taxon>
        <taxon>Bacillota</taxon>
        <taxon>Bacilli</taxon>
        <taxon>Bacillales</taxon>
        <taxon>Paenibacillaceae</taxon>
        <taxon>Paenibacillus</taxon>
    </lineage>
</organism>
<dbReference type="Gene3D" id="3.30.70.1440">
    <property type="entry name" value="Multidrug efflux transporter AcrB pore domain"/>
    <property type="match status" value="1"/>
</dbReference>
<dbReference type="GO" id="GO:0042910">
    <property type="term" value="F:xenobiotic transmembrane transporter activity"/>
    <property type="evidence" value="ECO:0007669"/>
    <property type="project" value="TreeGrafter"/>
</dbReference>
<dbReference type="Proteomes" id="UP000093309">
    <property type="component" value="Unassembled WGS sequence"/>
</dbReference>
<sequence>MKRIIEGSMQRAILVVVCMLLILAWGGVSAFQMQRDYLPGINNTTLLVSVRASSYQADQVKLNVTPKLEDAIRSSDGLMDVETNSYDGGLLMNLYYPMDFDMKQAESDIKQALSSAVLPTDVGAPVITRVTTSTFPILSYSLTSNSTNIDETTLRSSVEADIAKQLKSVPGVADVRVTGAANNGYVLSVRMQDLMKSGLTMDDLNQSLTAALPNWSTGKVSNNKDSFPLTVNGWNLTDQELSNIPIKNKQGTNFPLSTVADLSHSLTDIKTVSRTNGKASILLDVLKTPSSNITAVAKLVKERVAQIAPIKNNDVSLNVMLDREHELNASLLGLVREGLLGCLFSMLCVFFFFRNVRSTLLIAVSLPISLLATTAVLKSMGITLNILTVSGLIVAMGRIVDDSIVVLDNMYRKYQENKDQSTLHVLSSAVKEMLPAIFASTATTIAVYVPIAMVGGVISASYSGFAWSVVIALIVSFFVAMLVVPTFAFMGWRNDTSKSVTLEPMMKPVLRFAFSHKKWITSISLLIFIVAAIFATTLPVSLLPTANSGDVAIQIELPKGSALPEVDTEVQKVEDVLKVNPNVASYSANFGSTMMPQADDVFDAGGGFIQLPNIANMTVALKDKNSIDAVISDLQKTLPQLNQKVVYTVSNQSIAGDDKQMKIMLSGADQKTLDDAAQLVRSKLVEVQGLSVQGATDLTNGTPKYAITLNRAKIEQAGVNIQDVTKVIGQYMIGGKDFDIQVDHKLIPVDMYITRVPNTNATSTDVFGALASETVSGADGHKIRIDQLATIAPNQTPSSIQERDGQSFSTVTVQITSIDISKVSSAVDQKLKSIALPSGVTYSTGGITEQVKQMIVDMSIAVAFSILLVLLITSGVFKGWRAPLAVLLSIPLALSGVVLALMLFGGELNLAALIGVLMLTGIVVTNGIVLIDKIERNRKEGMAIKDAIMHGSLSRVRPIFMTAGTTILTLLPLALTHSSDTVISQTLGIVVIGGMITSTLNSFLVIPTFYEWLVKKNPKTQIDQS</sequence>
<feature type="transmembrane region" description="Helical" evidence="1">
    <location>
        <begin position="519"/>
        <end position="538"/>
    </location>
</feature>
<dbReference type="OrthoDB" id="9757876at2"/>
<dbReference type="Gene3D" id="3.30.70.1320">
    <property type="entry name" value="Multidrug efflux transporter AcrB pore domain like"/>
    <property type="match status" value="1"/>
</dbReference>
<dbReference type="SUPFAM" id="SSF82693">
    <property type="entry name" value="Multidrug efflux transporter AcrB pore domain, PN1, PN2, PC1 and PC2 subdomains"/>
    <property type="match status" value="3"/>
</dbReference>
<feature type="transmembrane region" description="Helical" evidence="1">
    <location>
        <begin position="987"/>
        <end position="1010"/>
    </location>
</feature>
<dbReference type="GO" id="GO:0005886">
    <property type="term" value="C:plasma membrane"/>
    <property type="evidence" value="ECO:0007669"/>
    <property type="project" value="TreeGrafter"/>
</dbReference>
<feature type="transmembrane region" description="Helical" evidence="1">
    <location>
        <begin position="910"/>
        <end position="931"/>
    </location>
</feature>
<feature type="transmembrane region" description="Helical" evidence="1">
    <location>
        <begin position="331"/>
        <end position="353"/>
    </location>
</feature>
<comment type="caution">
    <text evidence="2">The sequence shown here is derived from an EMBL/GenBank/DDBJ whole genome shotgun (WGS) entry which is preliminary data.</text>
</comment>
<dbReference type="PANTHER" id="PTHR32063:SF0">
    <property type="entry name" value="SWARMING MOTILITY PROTEIN SWRC"/>
    <property type="match status" value="1"/>
</dbReference>
<feature type="transmembrane region" description="Helical" evidence="1">
    <location>
        <begin position="360"/>
        <end position="376"/>
    </location>
</feature>
<feature type="transmembrane region" description="Helical" evidence="1">
    <location>
        <begin position="884"/>
        <end position="904"/>
    </location>
</feature>
<dbReference type="Gene3D" id="1.20.1640.10">
    <property type="entry name" value="Multidrug efflux transporter AcrB transmembrane domain"/>
    <property type="match status" value="2"/>
</dbReference>
<dbReference type="EMBL" id="LYPC01000020">
    <property type="protein sequence ID" value="OCT14404.1"/>
    <property type="molecule type" value="Genomic_DNA"/>
</dbReference>
<evidence type="ECO:0000256" key="1">
    <source>
        <dbReference type="SAM" id="Phobius"/>
    </source>
</evidence>
<dbReference type="Gene3D" id="3.30.70.1430">
    <property type="entry name" value="Multidrug efflux transporter AcrB pore domain"/>
    <property type="match status" value="2"/>
</dbReference>
<dbReference type="Pfam" id="PF00873">
    <property type="entry name" value="ACR_tran"/>
    <property type="match status" value="1"/>
</dbReference>
<evidence type="ECO:0000313" key="2">
    <source>
        <dbReference type="EMBL" id="OCT14404.1"/>
    </source>
</evidence>
<dbReference type="InterPro" id="IPR001036">
    <property type="entry name" value="Acrflvin-R"/>
</dbReference>
<accession>A0A1C1A1L6</accession>
<feature type="transmembrane region" description="Helical" evidence="1">
    <location>
        <begin position="382"/>
        <end position="400"/>
    </location>
</feature>